<protein>
    <submittedName>
        <fullName evidence="1">Uncharacterized protein</fullName>
    </submittedName>
</protein>
<dbReference type="Proteomes" id="UP001331515">
    <property type="component" value="Unassembled WGS sequence"/>
</dbReference>
<name>A0AAN8DG73_CHAGU</name>
<organism evidence="1 2">
    <name type="scientific">Champsocephalus gunnari</name>
    <name type="common">Mackerel icefish</name>
    <dbReference type="NCBI Taxonomy" id="52237"/>
    <lineage>
        <taxon>Eukaryota</taxon>
        <taxon>Metazoa</taxon>
        <taxon>Chordata</taxon>
        <taxon>Craniata</taxon>
        <taxon>Vertebrata</taxon>
        <taxon>Euteleostomi</taxon>
        <taxon>Actinopterygii</taxon>
        <taxon>Neopterygii</taxon>
        <taxon>Teleostei</taxon>
        <taxon>Neoteleostei</taxon>
        <taxon>Acanthomorphata</taxon>
        <taxon>Eupercaria</taxon>
        <taxon>Perciformes</taxon>
        <taxon>Notothenioidei</taxon>
        <taxon>Channichthyidae</taxon>
        <taxon>Champsocephalus</taxon>
    </lineage>
</organism>
<proteinExistence type="predicted"/>
<keyword evidence="2" id="KW-1185">Reference proteome</keyword>
<sequence>MQRDAALAEAACPLSESNYDTHASGKAAARRAALIRQAAYSNHRSDASTNVASGPSAGSRGLLCHDMQLFPHLKHPLCSPCPSSSSQVSEGASVRADSGGKFPLHGYLPQWYVDAQLSATKALREQ</sequence>
<comment type="caution">
    <text evidence="1">The sequence shown here is derived from an EMBL/GenBank/DDBJ whole genome shotgun (WGS) entry which is preliminary data.</text>
</comment>
<dbReference type="AlphaFoldDB" id="A0AAN8DG73"/>
<reference evidence="1 2" key="1">
    <citation type="journal article" date="2023" name="Mol. Biol. Evol.">
        <title>Genomics of Secondarily Temperate Adaptation in the Only Non-Antarctic Icefish.</title>
        <authorList>
            <person name="Rivera-Colon A.G."/>
            <person name="Rayamajhi N."/>
            <person name="Minhas B.F."/>
            <person name="Madrigal G."/>
            <person name="Bilyk K.T."/>
            <person name="Yoon V."/>
            <person name="Hune M."/>
            <person name="Gregory S."/>
            <person name="Cheng C.H.C."/>
            <person name="Catchen J.M."/>
        </authorList>
    </citation>
    <scope>NUCLEOTIDE SEQUENCE [LARGE SCALE GENOMIC DNA]</scope>
    <source>
        <tissue evidence="1">White muscle</tissue>
    </source>
</reference>
<evidence type="ECO:0000313" key="2">
    <source>
        <dbReference type="Proteomes" id="UP001331515"/>
    </source>
</evidence>
<gene>
    <name evidence="1" type="ORF">CgunFtcFv8_024256</name>
</gene>
<dbReference type="EMBL" id="JAURVH010001523">
    <property type="protein sequence ID" value="KAK5920448.1"/>
    <property type="molecule type" value="Genomic_DNA"/>
</dbReference>
<accession>A0AAN8DG73</accession>
<evidence type="ECO:0000313" key="1">
    <source>
        <dbReference type="EMBL" id="KAK5920448.1"/>
    </source>
</evidence>